<evidence type="ECO:0000256" key="1">
    <source>
        <dbReference type="SAM" id="MobiDB-lite"/>
    </source>
</evidence>
<feature type="chain" id="PRO_5031045513" evidence="2">
    <location>
        <begin position="26"/>
        <end position="102"/>
    </location>
</feature>
<feature type="compositionally biased region" description="Basic and acidic residues" evidence="1">
    <location>
        <begin position="52"/>
        <end position="91"/>
    </location>
</feature>
<feature type="region of interest" description="Disordered" evidence="1">
    <location>
        <begin position="52"/>
        <end position="102"/>
    </location>
</feature>
<comment type="caution">
    <text evidence="3">The sequence shown here is derived from an EMBL/GenBank/DDBJ whole genome shotgun (WGS) entry which is preliminary data.</text>
</comment>
<organism evidence="3 4">
    <name type="scientific">Flammeovirga aprica JL-4</name>
    <dbReference type="NCBI Taxonomy" id="694437"/>
    <lineage>
        <taxon>Bacteria</taxon>
        <taxon>Pseudomonadati</taxon>
        <taxon>Bacteroidota</taxon>
        <taxon>Cytophagia</taxon>
        <taxon>Cytophagales</taxon>
        <taxon>Flammeovirgaceae</taxon>
        <taxon>Flammeovirga</taxon>
    </lineage>
</organism>
<name>A0A7X9XCD9_9BACT</name>
<gene>
    <name evidence="3" type="ORF">HHU12_27345</name>
</gene>
<feature type="compositionally biased region" description="Acidic residues" evidence="1">
    <location>
        <begin position="92"/>
        <end position="102"/>
    </location>
</feature>
<keyword evidence="2" id="KW-0732">Signal</keyword>
<reference evidence="3 4" key="1">
    <citation type="submission" date="2020-04" db="EMBL/GenBank/DDBJ databases">
        <title>Flammeovirga sp. SR4, a novel species isolated from seawater.</title>
        <authorList>
            <person name="Wang X."/>
        </authorList>
    </citation>
    <scope>NUCLEOTIDE SEQUENCE [LARGE SCALE GENOMIC DNA]</scope>
    <source>
        <strain evidence="3 4">ATCC 23126</strain>
    </source>
</reference>
<proteinExistence type="predicted"/>
<protein>
    <submittedName>
        <fullName evidence="3">Uncharacterized protein</fullName>
    </submittedName>
</protein>
<dbReference type="Proteomes" id="UP000576082">
    <property type="component" value="Unassembled WGS sequence"/>
</dbReference>
<feature type="signal peptide" evidence="2">
    <location>
        <begin position="1"/>
        <end position="25"/>
    </location>
</feature>
<accession>A0A7X9XCD9</accession>
<evidence type="ECO:0000313" key="3">
    <source>
        <dbReference type="EMBL" id="NME71711.1"/>
    </source>
</evidence>
<keyword evidence="4" id="KW-1185">Reference proteome</keyword>
<dbReference type="AlphaFoldDB" id="A0A7X9XCD9"/>
<evidence type="ECO:0000256" key="2">
    <source>
        <dbReference type="SAM" id="SignalP"/>
    </source>
</evidence>
<dbReference type="RefSeq" id="WP_169659919.1">
    <property type="nucleotide sequence ID" value="NZ_JABANE010000110.1"/>
</dbReference>
<evidence type="ECO:0000313" key="4">
    <source>
        <dbReference type="Proteomes" id="UP000576082"/>
    </source>
</evidence>
<sequence length="102" mass="12353">MSYKNCFKGFSLFFFFIFSTTALQAQDHQQDSMSNQTTYQIEQKVLKEIKKEEKRHKREIEEEKHRHAAEAKEEKRKHEEIVAENDKKRRDEEEEDSKNEGN</sequence>
<dbReference type="EMBL" id="JABANE010000110">
    <property type="protein sequence ID" value="NME71711.1"/>
    <property type="molecule type" value="Genomic_DNA"/>
</dbReference>